<evidence type="ECO:0000313" key="2">
    <source>
        <dbReference type="EMBL" id="JAA69579.1"/>
    </source>
</evidence>
<proteinExistence type="evidence at transcript level"/>
<sequence length="80" mass="8330">MGVAALVMVPASALAELVTQLPSVPLALVMVRPLGQLVLVMEPHLVGLASAVSEALEVSEARSGNKEFAELFVTECVDVD</sequence>
<reference evidence="2" key="1">
    <citation type="submission" date="2012-12" db="EMBL/GenBank/DDBJ databases">
        <title>Identification and characterization of a phenylalanine ammonia-lyase gene family in Isatis indigotica Fort.</title>
        <authorList>
            <person name="Liu Q."/>
            <person name="Chen J."/>
            <person name="Zhou X."/>
            <person name="Di P."/>
            <person name="Xiao Y."/>
            <person name="Xuan H."/>
            <person name="Zhang L."/>
            <person name="Chen W."/>
        </authorList>
    </citation>
    <scope>NUCLEOTIDE SEQUENCE</scope>
    <source>
        <tissue evidence="2">Salivary gland</tissue>
    </source>
</reference>
<keyword evidence="1" id="KW-0732">Signal</keyword>
<name>A0A0K8RGE0_IXORI</name>
<feature type="chain" id="PRO_5012158554" evidence="1">
    <location>
        <begin position="16"/>
        <end position="80"/>
    </location>
</feature>
<dbReference type="EMBL" id="GADI01004229">
    <property type="protein sequence ID" value="JAA69579.1"/>
    <property type="molecule type" value="mRNA"/>
</dbReference>
<protein>
    <submittedName>
        <fullName evidence="2">Putative glycine rich protein</fullName>
    </submittedName>
</protein>
<organism evidence="2">
    <name type="scientific">Ixodes ricinus</name>
    <name type="common">Common tick</name>
    <name type="synonym">Acarus ricinus</name>
    <dbReference type="NCBI Taxonomy" id="34613"/>
    <lineage>
        <taxon>Eukaryota</taxon>
        <taxon>Metazoa</taxon>
        <taxon>Ecdysozoa</taxon>
        <taxon>Arthropoda</taxon>
        <taxon>Chelicerata</taxon>
        <taxon>Arachnida</taxon>
        <taxon>Acari</taxon>
        <taxon>Parasitiformes</taxon>
        <taxon>Ixodida</taxon>
        <taxon>Ixodoidea</taxon>
        <taxon>Ixodidae</taxon>
        <taxon>Ixodinae</taxon>
        <taxon>Ixodes</taxon>
    </lineage>
</organism>
<feature type="signal peptide" evidence="1">
    <location>
        <begin position="1"/>
        <end position="15"/>
    </location>
</feature>
<dbReference type="AlphaFoldDB" id="A0A0K8RGE0"/>
<accession>A0A0K8RGE0</accession>
<evidence type="ECO:0000256" key="1">
    <source>
        <dbReference type="SAM" id="SignalP"/>
    </source>
</evidence>